<dbReference type="OrthoDB" id="10315738at2759"/>
<gene>
    <name evidence="2" type="ORF">OIU85_010189</name>
</gene>
<organism evidence="2 3">
    <name type="scientific">Salix viminalis</name>
    <name type="common">Common osier</name>
    <name type="synonym">Basket willow</name>
    <dbReference type="NCBI Taxonomy" id="40686"/>
    <lineage>
        <taxon>Eukaryota</taxon>
        <taxon>Viridiplantae</taxon>
        <taxon>Streptophyta</taxon>
        <taxon>Embryophyta</taxon>
        <taxon>Tracheophyta</taxon>
        <taxon>Spermatophyta</taxon>
        <taxon>Magnoliopsida</taxon>
        <taxon>eudicotyledons</taxon>
        <taxon>Gunneridae</taxon>
        <taxon>Pentapetalae</taxon>
        <taxon>rosids</taxon>
        <taxon>fabids</taxon>
        <taxon>Malpighiales</taxon>
        <taxon>Salicaceae</taxon>
        <taxon>Saliceae</taxon>
        <taxon>Salix</taxon>
    </lineage>
</organism>
<feature type="region of interest" description="Disordered" evidence="1">
    <location>
        <begin position="101"/>
        <end position="123"/>
    </location>
</feature>
<sequence length="123" mass="13951">MGDERLLRCIKVSDDINDHQQQQGFQSKPTNLVSYKNHKTSPPQVNNVAAKRLKLPSSSLSFVVEEEKGGGGNMDESLRPWNLRTRRAACKVALRIEEDPTRRNVTDYPRRYSEIDSPRVVAG</sequence>
<evidence type="ECO:0000256" key="1">
    <source>
        <dbReference type="SAM" id="MobiDB-lite"/>
    </source>
</evidence>
<protein>
    <submittedName>
        <fullName evidence="2">(DUF1639)-RELATED</fullName>
    </submittedName>
</protein>
<accession>A0A9Q0NW37</accession>
<reference evidence="2" key="2">
    <citation type="journal article" date="2023" name="Int. J. Mol. Sci.">
        <title>De Novo Assembly and Annotation of 11 Diverse Shrub Willow (Salix) Genomes Reveals Novel Gene Organization in Sex-Linked Regions.</title>
        <authorList>
            <person name="Hyden B."/>
            <person name="Feng K."/>
            <person name="Yates T.B."/>
            <person name="Jawdy S."/>
            <person name="Cereghino C."/>
            <person name="Smart L.B."/>
            <person name="Muchero W."/>
        </authorList>
    </citation>
    <scope>NUCLEOTIDE SEQUENCE [LARGE SCALE GENOMIC DNA]</scope>
    <source>
        <tissue evidence="2">Shoot tip</tissue>
    </source>
</reference>
<keyword evidence="3" id="KW-1185">Reference proteome</keyword>
<reference evidence="2" key="1">
    <citation type="submission" date="2022-11" db="EMBL/GenBank/DDBJ databases">
        <authorList>
            <person name="Hyden B.L."/>
            <person name="Feng K."/>
            <person name="Yates T."/>
            <person name="Jawdy S."/>
            <person name="Smart L.B."/>
            <person name="Muchero W."/>
        </authorList>
    </citation>
    <scope>NUCLEOTIDE SEQUENCE</scope>
    <source>
        <tissue evidence="2">Shoot tip</tissue>
    </source>
</reference>
<dbReference type="Proteomes" id="UP001151529">
    <property type="component" value="Chromosome 15Z"/>
</dbReference>
<comment type="caution">
    <text evidence="2">The sequence shown here is derived from an EMBL/GenBank/DDBJ whole genome shotgun (WGS) entry which is preliminary data.</text>
</comment>
<feature type="compositionally biased region" description="Basic and acidic residues" evidence="1">
    <location>
        <begin position="101"/>
        <end position="117"/>
    </location>
</feature>
<proteinExistence type="predicted"/>
<dbReference type="EMBL" id="JAPFFL010000015">
    <property type="protein sequence ID" value="KAJ6676981.1"/>
    <property type="molecule type" value="Genomic_DNA"/>
</dbReference>
<evidence type="ECO:0000313" key="2">
    <source>
        <dbReference type="EMBL" id="KAJ6676981.1"/>
    </source>
</evidence>
<dbReference type="AlphaFoldDB" id="A0A9Q0NW37"/>
<evidence type="ECO:0000313" key="3">
    <source>
        <dbReference type="Proteomes" id="UP001151529"/>
    </source>
</evidence>
<name>A0A9Q0NW37_SALVM</name>